<accession>A0A8R1U219</accession>
<reference evidence="2" key="1">
    <citation type="journal article" date="2008" name="Nat. Genet.">
        <title>The Pristionchus pacificus genome provides a unique perspective on nematode lifestyle and parasitism.</title>
        <authorList>
            <person name="Dieterich C."/>
            <person name="Clifton S.W."/>
            <person name="Schuster L.N."/>
            <person name="Chinwalla A."/>
            <person name="Delehaunty K."/>
            <person name="Dinkelacker I."/>
            <person name="Fulton L."/>
            <person name="Fulton R."/>
            <person name="Godfrey J."/>
            <person name="Minx P."/>
            <person name="Mitreva M."/>
            <person name="Roeseler W."/>
            <person name="Tian H."/>
            <person name="Witte H."/>
            <person name="Yang S.P."/>
            <person name="Wilson R.K."/>
            <person name="Sommer R.J."/>
        </authorList>
    </citation>
    <scope>NUCLEOTIDE SEQUENCE [LARGE SCALE GENOMIC DNA]</scope>
    <source>
        <strain evidence="2">PS312</strain>
    </source>
</reference>
<evidence type="ECO:0000313" key="2">
    <source>
        <dbReference type="Proteomes" id="UP000005239"/>
    </source>
</evidence>
<gene>
    <name evidence="1" type="primary">WBGene00090328</name>
</gene>
<name>A0A2A6BPZ6_PRIPA</name>
<dbReference type="Proteomes" id="UP000005239">
    <property type="component" value="Unassembled WGS sequence"/>
</dbReference>
<dbReference type="EnsemblMetazoa" id="PPA00774.1">
    <property type="protein sequence ID" value="PPA00774.1"/>
    <property type="gene ID" value="WBGene00090328"/>
</dbReference>
<evidence type="ECO:0000313" key="1">
    <source>
        <dbReference type="EnsemblMetazoa" id="PPA00774.1"/>
    </source>
</evidence>
<keyword evidence="2" id="KW-1185">Reference proteome</keyword>
<organism evidence="1 2">
    <name type="scientific">Pristionchus pacificus</name>
    <name type="common">Parasitic nematode worm</name>
    <dbReference type="NCBI Taxonomy" id="54126"/>
    <lineage>
        <taxon>Eukaryota</taxon>
        <taxon>Metazoa</taxon>
        <taxon>Ecdysozoa</taxon>
        <taxon>Nematoda</taxon>
        <taxon>Chromadorea</taxon>
        <taxon>Rhabditida</taxon>
        <taxon>Rhabditina</taxon>
        <taxon>Diplogasteromorpha</taxon>
        <taxon>Diplogasteroidea</taxon>
        <taxon>Neodiplogasteridae</taxon>
        <taxon>Pristionchus</taxon>
    </lineage>
</organism>
<dbReference type="AlphaFoldDB" id="A0A2A6BPZ6"/>
<reference evidence="1" key="2">
    <citation type="submission" date="2022-06" db="UniProtKB">
        <authorList>
            <consortium name="EnsemblMetazoa"/>
        </authorList>
    </citation>
    <scope>IDENTIFICATION</scope>
    <source>
        <strain evidence="1">PS312</strain>
    </source>
</reference>
<accession>A0A2A6BPZ6</accession>
<protein>
    <submittedName>
        <fullName evidence="1">Uncharacterized protein</fullName>
    </submittedName>
</protein>
<proteinExistence type="predicted"/>
<sequence length="112" mass="12119">MPDLGYMGLDYMITSVVVTKLCILELYSEPNYKEDPGPEPERRSAFPPIAIIILAIIGVAAAVALCAMPSAPLEAPPALAGEINHTYITDGSQTRTNQQNDYAETPDEQPNQ</sequence>